<dbReference type="InterPro" id="IPR036388">
    <property type="entry name" value="WH-like_DNA-bd_sf"/>
</dbReference>
<dbReference type="GO" id="GO:0003677">
    <property type="term" value="F:DNA binding"/>
    <property type="evidence" value="ECO:0007669"/>
    <property type="project" value="UniProtKB-KW"/>
</dbReference>
<dbReference type="PANTHER" id="PTHR43537">
    <property type="entry name" value="TRANSCRIPTIONAL REGULATOR, GNTR FAMILY"/>
    <property type="match status" value="1"/>
</dbReference>
<dbReference type="AlphaFoldDB" id="A0A2J4JPB6"/>
<organism evidence="4 5">
    <name type="scientific">Faecalibacterium prausnitzii</name>
    <dbReference type="NCBI Taxonomy" id="853"/>
    <lineage>
        <taxon>Bacteria</taxon>
        <taxon>Bacillati</taxon>
        <taxon>Bacillota</taxon>
        <taxon>Clostridia</taxon>
        <taxon>Eubacteriales</taxon>
        <taxon>Oscillospiraceae</taxon>
        <taxon>Faecalibacterium</taxon>
    </lineage>
</organism>
<dbReference type="EMBL" id="NMTS02000032">
    <property type="protein sequence ID" value="PLK29698.1"/>
    <property type="molecule type" value="Genomic_DNA"/>
</dbReference>
<dbReference type="Pfam" id="PF07729">
    <property type="entry name" value="FCD"/>
    <property type="match status" value="1"/>
</dbReference>
<dbReference type="InterPro" id="IPR036390">
    <property type="entry name" value="WH_DNA-bd_sf"/>
</dbReference>
<keyword evidence="3" id="KW-0804">Transcription</keyword>
<dbReference type="InterPro" id="IPR008920">
    <property type="entry name" value="TF_FadR/GntR_C"/>
</dbReference>
<dbReference type="Pfam" id="PF00392">
    <property type="entry name" value="GntR"/>
    <property type="match status" value="1"/>
</dbReference>
<dbReference type="PROSITE" id="PS50949">
    <property type="entry name" value="HTH_GNTR"/>
    <property type="match status" value="1"/>
</dbReference>
<gene>
    <name evidence="4" type="ORF">CGS50_006930</name>
</gene>
<evidence type="ECO:0000256" key="2">
    <source>
        <dbReference type="ARBA" id="ARBA00023125"/>
    </source>
</evidence>
<evidence type="ECO:0000313" key="5">
    <source>
        <dbReference type="Proteomes" id="UP000221015"/>
    </source>
</evidence>
<protein>
    <submittedName>
        <fullName evidence="4">GntR family transcriptional regulator</fullName>
    </submittedName>
</protein>
<dbReference type="CDD" id="cd07377">
    <property type="entry name" value="WHTH_GntR"/>
    <property type="match status" value="1"/>
</dbReference>
<dbReference type="SUPFAM" id="SSF48008">
    <property type="entry name" value="GntR ligand-binding domain-like"/>
    <property type="match status" value="1"/>
</dbReference>
<proteinExistence type="predicted"/>
<dbReference type="InterPro" id="IPR011711">
    <property type="entry name" value="GntR_C"/>
</dbReference>
<name>A0A2J4JPB6_9FIRM</name>
<accession>A0A2J4JPB6</accession>
<reference evidence="4 5" key="1">
    <citation type="journal article" date="2017" name="Front. Microbiol.">
        <title>New Insights into the Diversity of the Genus Faecalibacterium.</title>
        <authorList>
            <person name="Benevides L."/>
            <person name="Burman S."/>
            <person name="Martin R."/>
            <person name="Robert V."/>
            <person name="Thomas M."/>
            <person name="Miquel S."/>
            <person name="Chain F."/>
            <person name="Sokol H."/>
            <person name="Bermudez-Humaran L.G."/>
            <person name="Morrison M."/>
            <person name="Langella P."/>
            <person name="Azevedo V.A."/>
            <person name="Chatel J.M."/>
            <person name="Soares S."/>
        </authorList>
    </citation>
    <scope>NUCLEOTIDE SEQUENCE [LARGE SCALE GENOMIC DNA]</scope>
    <source>
        <strain evidence="4 5">CNCM I 4542</strain>
    </source>
</reference>
<evidence type="ECO:0000256" key="3">
    <source>
        <dbReference type="ARBA" id="ARBA00023163"/>
    </source>
</evidence>
<keyword evidence="1" id="KW-0805">Transcription regulation</keyword>
<dbReference type="SMART" id="SM00345">
    <property type="entry name" value="HTH_GNTR"/>
    <property type="match status" value="1"/>
</dbReference>
<dbReference type="InterPro" id="IPR000524">
    <property type="entry name" value="Tscrpt_reg_HTH_GntR"/>
</dbReference>
<dbReference type="Proteomes" id="UP000221015">
    <property type="component" value="Unassembled WGS sequence"/>
</dbReference>
<evidence type="ECO:0000256" key="1">
    <source>
        <dbReference type="ARBA" id="ARBA00023015"/>
    </source>
</evidence>
<sequence length="230" mass="26428">MIRVKKEVEAGFGATIANRVADQLRDDIVSHRIKPGSRITAKEIADKYGVSSMPVREAFSMLCGENLLEMNPYRGATVIAVTPELVAQLNDLQYALESLLIELSMKKGYSEELLHQLEDVNAQMAALTEKDWREKRTPLNMKFHMLAYSPCADHMAYQLFARNIKQLAFIRKYHEVDYQRMSQSVWEHSQLIHAIRNNDVISAVTIVKLHTLNSKQYALTENFEEEQKEN</sequence>
<dbReference type="Gene3D" id="1.10.10.10">
    <property type="entry name" value="Winged helix-like DNA-binding domain superfamily/Winged helix DNA-binding domain"/>
    <property type="match status" value="1"/>
</dbReference>
<dbReference type="SUPFAM" id="SSF46785">
    <property type="entry name" value="Winged helix' DNA-binding domain"/>
    <property type="match status" value="1"/>
</dbReference>
<evidence type="ECO:0000313" key="4">
    <source>
        <dbReference type="EMBL" id="PLK29698.1"/>
    </source>
</evidence>
<dbReference type="PANTHER" id="PTHR43537:SF5">
    <property type="entry name" value="UXU OPERON TRANSCRIPTIONAL REGULATOR"/>
    <property type="match status" value="1"/>
</dbReference>
<comment type="caution">
    <text evidence="4">The sequence shown here is derived from an EMBL/GenBank/DDBJ whole genome shotgun (WGS) entry which is preliminary data.</text>
</comment>
<dbReference type="Gene3D" id="1.20.120.530">
    <property type="entry name" value="GntR ligand-binding domain-like"/>
    <property type="match status" value="1"/>
</dbReference>
<dbReference type="GO" id="GO:0003700">
    <property type="term" value="F:DNA-binding transcription factor activity"/>
    <property type="evidence" value="ECO:0007669"/>
    <property type="project" value="InterPro"/>
</dbReference>
<keyword evidence="2" id="KW-0238">DNA-binding</keyword>
<dbReference type="RefSeq" id="WP_097774434.1">
    <property type="nucleotide sequence ID" value="NZ_DAWDEA010000014.1"/>
</dbReference>